<name>A0A0B6Y5L8_9EUPU</name>
<reference evidence="2" key="1">
    <citation type="submission" date="2014-12" db="EMBL/GenBank/DDBJ databases">
        <title>Insight into the proteome of Arion vulgaris.</title>
        <authorList>
            <person name="Aradska J."/>
            <person name="Bulat T."/>
            <person name="Smidak R."/>
            <person name="Sarate P."/>
            <person name="Gangsoo J."/>
            <person name="Sialana F."/>
            <person name="Bilban M."/>
            <person name="Lubec G."/>
        </authorList>
    </citation>
    <scope>NUCLEOTIDE SEQUENCE</scope>
    <source>
        <tissue evidence="2">Skin</tissue>
    </source>
</reference>
<gene>
    <name evidence="2" type="primary">ORF13276</name>
</gene>
<feature type="non-terminal residue" evidence="2">
    <location>
        <position position="1"/>
    </location>
</feature>
<dbReference type="AlphaFoldDB" id="A0A0B6Y5L8"/>
<evidence type="ECO:0000313" key="2">
    <source>
        <dbReference type="EMBL" id="CEK51383.1"/>
    </source>
</evidence>
<organism evidence="2">
    <name type="scientific">Arion vulgaris</name>
    <dbReference type="NCBI Taxonomy" id="1028688"/>
    <lineage>
        <taxon>Eukaryota</taxon>
        <taxon>Metazoa</taxon>
        <taxon>Spiralia</taxon>
        <taxon>Lophotrochozoa</taxon>
        <taxon>Mollusca</taxon>
        <taxon>Gastropoda</taxon>
        <taxon>Heterobranchia</taxon>
        <taxon>Euthyneura</taxon>
        <taxon>Panpulmonata</taxon>
        <taxon>Eupulmonata</taxon>
        <taxon>Stylommatophora</taxon>
        <taxon>Helicina</taxon>
        <taxon>Arionoidea</taxon>
        <taxon>Arionidae</taxon>
        <taxon>Arion</taxon>
    </lineage>
</organism>
<sequence length="79" mass="8637">EIVNRQQLLDQRKDVKSNKTGSMPGAVNVTAMADILVAKFKSHEGVSPVESGRKMKNLPSSSSCAASETCYFCQKKVYI</sequence>
<protein>
    <submittedName>
        <fullName evidence="2">Uncharacterized protein</fullName>
    </submittedName>
</protein>
<evidence type="ECO:0000256" key="1">
    <source>
        <dbReference type="SAM" id="MobiDB-lite"/>
    </source>
</evidence>
<feature type="non-terminal residue" evidence="2">
    <location>
        <position position="79"/>
    </location>
</feature>
<accession>A0A0B6Y5L8</accession>
<feature type="region of interest" description="Disordered" evidence="1">
    <location>
        <begin position="1"/>
        <end position="23"/>
    </location>
</feature>
<proteinExistence type="predicted"/>
<dbReference type="EMBL" id="HACG01004518">
    <property type="protein sequence ID" value="CEK51383.1"/>
    <property type="molecule type" value="Transcribed_RNA"/>
</dbReference>